<proteinExistence type="predicted"/>
<evidence type="ECO:0000256" key="5">
    <source>
        <dbReference type="ARBA" id="ARBA00023136"/>
    </source>
</evidence>
<reference evidence="8" key="2">
    <citation type="submission" date="2016-04" db="EMBL/GenBank/DDBJ databases">
        <title>Complete Genome and Plasmid Sequences for Rhodococcus fascians D188 and Draft Sequences for Rhodococcus spp. Isolates PBTS 1 and PBTS 2.</title>
        <authorList>
            <person name="Stamer R."/>
            <person name="Vereecke D."/>
            <person name="Zhang Y."/>
            <person name="Schilkey F."/>
            <person name="Devitt N."/>
            <person name="Randall J."/>
        </authorList>
    </citation>
    <scope>NUCLEOTIDE SEQUENCE [LARGE SCALE GENOMIC DNA]</scope>
    <source>
        <strain evidence="8">PBTS2</strain>
    </source>
</reference>
<keyword evidence="2" id="KW-1003">Cell membrane</keyword>
<dbReference type="RefSeq" id="WP_048318401.1">
    <property type="nucleotide sequence ID" value="NZ_CP015220.1"/>
</dbReference>
<comment type="subcellular location">
    <subcellularLocation>
        <location evidence="1">Cell inner membrane</location>
    </subcellularLocation>
</comment>
<dbReference type="EC" id="2.3.1.-" evidence="7"/>
<dbReference type="Pfam" id="PF03279">
    <property type="entry name" value="Lip_A_acyltrans"/>
    <property type="match status" value="1"/>
</dbReference>
<reference evidence="7 8" key="1">
    <citation type="journal article" date="2016" name="Genome Announc.">
        <title>Complete Genome and Plasmid Sequences for Rhodococcus fascians D188 and Draft Sequences for Rhodococcus Isolates PBTS 1 and PBTS 2.</title>
        <authorList>
            <person name="Stamler R.A."/>
            <person name="Vereecke D."/>
            <person name="Zhang Y."/>
            <person name="Schilkey F."/>
            <person name="Devitt N."/>
            <person name="Randall J.J."/>
        </authorList>
    </citation>
    <scope>NUCLEOTIDE SEQUENCE [LARGE SCALE GENOMIC DNA]</scope>
    <source>
        <strain evidence="7 8">PBTS2</strain>
    </source>
</reference>
<dbReference type="KEGG" id="rhs:A3Q41_03845"/>
<keyword evidence="5" id="KW-0472">Membrane</keyword>
<gene>
    <name evidence="7" type="ORF">A3Q41_03845</name>
</gene>
<evidence type="ECO:0000256" key="6">
    <source>
        <dbReference type="ARBA" id="ARBA00023315"/>
    </source>
</evidence>
<evidence type="ECO:0000256" key="3">
    <source>
        <dbReference type="ARBA" id="ARBA00022519"/>
    </source>
</evidence>
<dbReference type="OrthoDB" id="9803456at2"/>
<protein>
    <submittedName>
        <fullName evidence="7">Phosphatidylinositol mannoside acyltransferase</fullName>
        <ecNumber evidence="7">2.3.1.-</ecNumber>
    </submittedName>
</protein>
<dbReference type="PANTHER" id="PTHR30606:SF10">
    <property type="entry name" value="PHOSPHATIDYLINOSITOL MANNOSIDE ACYLTRANSFERASE"/>
    <property type="match status" value="1"/>
</dbReference>
<evidence type="ECO:0000313" key="8">
    <source>
        <dbReference type="Proteomes" id="UP000076038"/>
    </source>
</evidence>
<keyword evidence="6 7" id="KW-0012">Acyltransferase</keyword>
<evidence type="ECO:0000313" key="7">
    <source>
        <dbReference type="EMBL" id="AMY25127.1"/>
    </source>
</evidence>
<dbReference type="GO" id="GO:0009247">
    <property type="term" value="P:glycolipid biosynthetic process"/>
    <property type="evidence" value="ECO:0007669"/>
    <property type="project" value="UniProtKB-ARBA"/>
</dbReference>
<evidence type="ECO:0000256" key="1">
    <source>
        <dbReference type="ARBA" id="ARBA00004533"/>
    </source>
</evidence>
<keyword evidence="8" id="KW-1185">Reference proteome</keyword>
<dbReference type="GO" id="GO:0016746">
    <property type="term" value="F:acyltransferase activity"/>
    <property type="evidence" value="ECO:0007669"/>
    <property type="project" value="UniProtKB-KW"/>
</dbReference>
<dbReference type="Proteomes" id="UP000076038">
    <property type="component" value="Chromosome"/>
</dbReference>
<dbReference type="NCBIfam" id="NF005919">
    <property type="entry name" value="PRK07920.1"/>
    <property type="match status" value="1"/>
</dbReference>
<evidence type="ECO:0000256" key="4">
    <source>
        <dbReference type="ARBA" id="ARBA00022679"/>
    </source>
</evidence>
<evidence type="ECO:0000256" key="2">
    <source>
        <dbReference type="ARBA" id="ARBA00022475"/>
    </source>
</evidence>
<keyword evidence="4 7" id="KW-0808">Transferase</keyword>
<dbReference type="GO" id="GO:0005886">
    <property type="term" value="C:plasma membrane"/>
    <property type="evidence" value="ECO:0007669"/>
    <property type="project" value="UniProtKB-SubCell"/>
</dbReference>
<dbReference type="PATRIC" id="fig|1653479.3.peg.3896"/>
<keyword evidence="3" id="KW-0997">Cell inner membrane</keyword>
<dbReference type="EMBL" id="CP015220">
    <property type="protein sequence ID" value="AMY25127.1"/>
    <property type="molecule type" value="Genomic_DNA"/>
</dbReference>
<accession>A0A143QRW0</accession>
<organism evidence="7 8">
    <name type="scientific">Rhodococcoides fascians</name>
    <name type="common">Rhodococcus fascians</name>
    <dbReference type="NCBI Taxonomy" id="1828"/>
    <lineage>
        <taxon>Bacteria</taxon>
        <taxon>Bacillati</taxon>
        <taxon>Actinomycetota</taxon>
        <taxon>Actinomycetes</taxon>
        <taxon>Mycobacteriales</taxon>
        <taxon>Nocardiaceae</taxon>
        <taxon>Rhodococcoides</taxon>
    </lineage>
</organism>
<sequence length="301" mass="32950">MNLSERASDAGYAAGWRLVRSLPEGVARRLFDRGADFASSRNGGPDQLRRNLARVLGTTAEQVPDELIRDSVRSYARYWREAFRLPSMDLAAQAAVIDRCVYGKEHLEAALDAGKGVVLALPHSGNWDMAGMWLVRTHGGLSTVAERLKPESLYQRFVAYRESLGFEIFPLSGGEQPPLLALSDRLRQNKVVCLLGERDLAKHGVPVTFFGEPTRMPAGAAKLAIDTGATLLPVHGYFDGDGWGFDISPAVDVSQGVAAATQTVADHFAAGIRAHPADWHMLQPLWMSDWSAERRARIEGT</sequence>
<dbReference type="PANTHER" id="PTHR30606">
    <property type="entry name" value="LIPID A BIOSYNTHESIS LAUROYL ACYLTRANSFERASE"/>
    <property type="match status" value="1"/>
</dbReference>
<dbReference type="AlphaFoldDB" id="A0A143QRW0"/>
<name>A0A143QRW0_RHOFA</name>
<dbReference type="InterPro" id="IPR004960">
    <property type="entry name" value="LipA_acyltrans"/>
</dbReference>
<dbReference type="CDD" id="cd07984">
    <property type="entry name" value="LPLAT_LABLAT-like"/>
    <property type="match status" value="1"/>
</dbReference>